<sequence>MRPHLEHVYGPEWLTQVHPTRGRFGRRDLSSYAQCLFGRRELSDTRQIFRTALGIPFSKVDRVLTHAVDVRNRFAHPDEPVAVRQVENDIGHLLLLAGTLKLDCVDDLHDIAHEAAALPSRPPAGASISAERIQELEERAERAEQAVAEADRLRAQVASIEADRERAHDEWMRAEDALHAVDAAREDLEAKAESLRQQVAEADASSIRATQLQQQLELAEKQAAEQGERLAKSEKKRAALKKRLEKQSQNAEEAERRAATAESERDDLAGSVAFTRALVEPEHDSTADRLEQLQRVLAKLGDEGAAHHVEEEQEQVLPAPGEPWPYPRGGDVWTLSGAMRTLVTYDGQLSLDEVLPGPVAARLIDSFLTIRPEGGRVWVDEDADATTYVDGVLTYLGRLVDDPEEAVFDDPPLGTPHPGLGPRYSVTSVGVQRVADGTWLASEIGNAQACAVLLRLLAVRPGGGRYRVDSTGAATTFLEGEWVFAGRVRPEEWFPGEIAHR</sequence>
<protein>
    <submittedName>
        <fullName evidence="2">Uncharacterized protein</fullName>
    </submittedName>
</protein>
<comment type="caution">
    <text evidence="2">The sequence shown here is derived from an EMBL/GenBank/DDBJ whole genome shotgun (WGS) entry which is preliminary data.</text>
</comment>
<proteinExistence type="predicted"/>
<name>A0A317QQ64_9ACTN</name>
<evidence type="ECO:0000256" key="1">
    <source>
        <dbReference type="SAM" id="MobiDB-lite"/>
    </source>
</evidence>
<accession>A0A317QQ64</accession>
<feature type="compositionally biased region" description="Basic and acidic residues" evidence="1">
    <location>
        <begin position="253"/>
        <end position="267"/>
    </location>
</feature>
<dbReference type="EMBL" id="QGTX01000001">
    <property type="protein sequence ID" value="PWW25173.1"/>
    <property type="molecule type" value="Genomic_DNA"/>
</dbReference>
<feature type="region of interest" description="Disordered" evidence="1">
    <location>
        <begin position="243"/>
        <end position="267"/>
    </location>
</feature>
<gene>
    <name evidence="2" type="ORF">JD79_04371</name>
</gene>
<keyword evidence="3" id="KW-1185">Reference proteome</keyword>
<evidence type="ECO:0000313" key="3">
    <source>
        <dbReference type="Proteomes" id="UP000246661"/>
    </source>
</evidence>
<dbReference type="Proteomes" id="UP000246661">
    <property type="component" value="Unassembled WGS sequence"/>
</dbReference>
<evidence type="ECO:0000313" key="2">
    <source>
        <dbReference type="EMBL" id="PWW25173.1"/>
    </source>
</evidence>
<organism evidence="2 3">
    <name type="scientific">Geodermatophilus normandii</name>
    <dbReference type="NCBI Taxonomy" id="1137989"/>
    <lineage>
        <taxon>Bacteria</taxon>
        <taxon>Bacillati</taxon>
        <taxon>Actinomycetota</taxon>
        <taxon>Actinomycetes</taxon>
        <taxon>Geodermatophilales</taxon>
        <taxon>Geodermatophilaceae</taxon>
        <taxon>Geodermatophilus</taxon>
    </lineage>
</organism>
<reference evidence="3" key="1">
    <citation type="submission" date="2018-05" db="EMBL/GenBank/DDBJ databases">
        <authorList>
            <person name="Klenk H.-P."/>
            <person name="Huntemann M."/>
            <person name="Clum A."/>
            <person name="Pillay M."/>
            <person name="Palaniappan K."/>
            <person name="Varghese N."/>
            <person name="Mikhailova N."/>
            <person name="Stamatis D."/>
            <person name="Reddy T."/>
            <person name="Daum C."/>
            <person name="Shapiro N."/>
            <person name="Ivanova N."/>
            <person name="Kyrpides N."/>
            <person name="Woyke T."/>
        </authorList>
    </citation>
    <scope>NUCLEOTIDE SEQUENCE [LARGE SCALE GENOMIC DNA]</scope>
    <source>
        <strain evidence="3">DSM 45417</strain>
    </source>
</reference>
<dbReference type="AlphaFoldDB" id="A0A317QQ64"/>